<keyword evidence="6" id="KW-0862">Zinc</keyword>
<reference evidence="13 14" key="1">
    <citation type="journal article" date="2019" name="Int. J. Syst. Evol. Microbiol.">
        <title>The Global Catalogue of Microorganisms (GCM) 10K type strain sequencing project: providing services to taxonomists for standard genome sequencing and annotation.</title>
        <authorList>
            <consortium name="The Broad Institute Genomics Platform"/>
            <consortium name="The Broad Institute Genome Sequencing Center for Infectious Disease"/>
            <person name="Wu L."/>
            <person name="Ma J."/>
        </authorList>
    </citation>
    <scope>NUCLEOTIDE SEQUENCE [LARGE SCALE GENOMIC DNA]</scope>
    <source>
        <strain evidence="13 14">Q85</strain>
    </source>
</reference>
<keyword evidence="7" id="KW-0067">ATP-binding</keyword>
<dbReference type="GO" id="GO:0000049">
    <property type="term" value="F:tRNA binding"/>
    <property type="evidence" value="ECO:0007669"/>
    <property type="project" value="UniProtKB-KW"/>
</dbReference>
<evidence type="ECO:0000313" key="13">
    <source>
        <dbReference type="EMBL" id="MFC7185450.1"/>
    </source>
</evidence>
<organism evidence="13 14">
    <name type="scientific">Halorubrum yunnanense</name>
    <dbReference type="NCBI Taxonomy" id="1526162"/>
    <lineage>
        <taxon>Archaea</taxon>
        <taxon>Methanobacteriati</taxon>
        <taxon>Methanobacteriota</taxon>
        <taxon>Stenosarchaea group</taxon>
        <taxon>Halobacteria</taxon>
        <taxon>Halobacteriales</taxon>
        <taxon>Haloferacaceae</taxon>
        <taxon>Halorubrum</taxon>
    </lineage>
</organism>
<dbReference type="PANTHER" id="PTHR11777">
    <property type="entry name" value="ALANYL-TRNA SYNTHETASE"/>
    <property type="match status" value="1"/>
</dbReference>
<evidence type="ECO:0000256" key="1">
    <source>
        <dbReference type="ARBA" id="ARBA00008226"/>
    </source>
</evidence>
<dbReference type="EC" id="6.1.1.7" evidence="2"/>
<dbReference type="Gene3D" id="2.40.30.130">
    <property type="match status" value="1"/>
</dbReference>
<dbReference type="InterPro" id="IPR050058">
    <property type="entry name" value="Ala-tRNA_ligase"/>
</dbReference>
<evidence type="ECO:0000256" key="4">
    <source>
        <dbReference type="ARBA" id="ARBA00022598"/>
    </source>
</evidence>
<evidence type="ECO:0000256" key="6">
    <source>
        <dbReference type="ARBA" id="ARBA00022833"/>
    </source>
</evidence>
<evidence type="ECO:0000256" key="9">
    <source>
        <dbReference type="ARBA" id="ARBA00022917"/>
    </source>
</evidence>
<gene>
    <name evidence="13" type="ORF">ACFQMK_00740</name>
</gene>
<evidence type="ECO:0000256" key="8">
    <source>
        <dbReference type="ARBA" id="ARBA00022884"/>
    </source>
</evidence>
<evidence type="ECO:0000256" key="11">
    <source>
        <dbReference type="SAM" id="MobiDB-lite"/>
    </source>
</evidence>
<accession>A0ABD5Y7X7</accession>
<dbReference type="GO" id="GO:0002161">
    <property type="term" value="F:aminoacyl-tRNA deacylase activity"/>
    <property type="evidence" value="ECO:0007669"/>
    <property type="project" value="UniProtKB-ARBA"/>
</dbReference>
<comment type="caution">
    <text evidence="13">The sequence shown here is derived from an EMBL/GenBank/DDBJ whole genome shotgun (WGS) entry which is preliminary data.</text>
</comment>
<dbReference type="InterPro" id="IPR018164">
    <property type="entry name" value="Ala-tRNA-synth_IIc_N"/>
</dbReference>
<dbReference type="GO" id="GO:0004813">
    <property type="term" value="F:alanine-tRNA ligase activity"/>
    <property type="evidence" value="ECO:0007669"/>
    <property type="project" value="UniProtKB-EC"/>
</dbReference>
<keyword evidence="3" id="KW-0820">tRNA-binding</keyword>
<keyword evidence="14" id="KW-1185">Reference proteome</keyword>
<dbReference type="EMBL" id="JBHSZZ010000001">
    <property type="protein sequence ID" value="MFC7185450.1"/>
    <property type="molecule type" value="Genomic_DNA"/>
</dbReference>
<evidence type="ECO:0000259" key="12">
    <source>
        <dbReference type="PROSITE" id="PS50860"/>
    </source>
</evidence>
<dbReference type="SMART" id="SM00863">
    <property type="entry name" value="tRNA_SAD"/>
    <property type="match status" value="1"/>
</dbReference>
<evidence type="ECO:0000313" key="14">
    <source>
        <dbReference type="Proteomes" id="UP001596390"/>
    </source>
</evidence>
<feature type="region of interest" description="Disordered" evidence="11">
    <location>
        <begin position="326"/>
        <end position="366"/>
    </location>
</feature>
<dbReference type="Proteomes" id="UP001596390">
    <property type="component" value="Unassembled WGS sequence"/>
</dbReference>
<dbReference type="GO" id="GO:0006412">
    <property type="term" value="P:translation"/>
    <property type="evidence" value="ECO:0007669"/>
    <property type="project" value="UniProtKB-KW"/>
</dbReference>
<dbReference type="SUPFAM" id="SSF55186">
    <property type="entry name" value="ThrRS/AlaRS common domain"/>
    <property type="match status" value="1"/>
</dbReference>
<dbReference type="Gene3D" id="3.30.980.10">
    <property type="entry name" value="Threonyl-trna Synthetase, Chain A, domain 2"/>
    <property type="match status" value="1"/>
</dbReference>
<keyword evidence="9" id="KW-0648">Protein biosynthesis</keyword>
<dbReference type="PANTHER" id="PTHR11777:SF9">
    <property type="entry name" value="ALANINE--TRNA LIGASE, CYTOPLASMIC"/>
    <property type="match status" value="1"/>
</dbReference>
<feature type="domain" description="Alanyl-transfer RNA synthetases family profile" evidence="12">
    <location>
        <begin position="1"/>
        <end position="264"/>
    </location>
</feature>
<evidence type="ECO:0000256" key="10">
    <source>
        <dbReference type="ARBA" id="ARBA00023146"/>
    </source>
</evidence>
<keyword evidence="10" id="KW-0030">Aminoacyl-tRNA synthetase</keyword>
<protein>
    <recommendedName>
        <fullName evidence="2">alanine--tRNA ligase</fullName>
        <ecNumber evidence="2">6.1.1.7</ecNumber>
    </recommendedName>
</protein>
<evidence type="ECO:0000256" key="5">
    <source>
        <dbReference type="ARBA" id="ARBA00022741"/>
    </source>
</evidence>
<evidence type="ECO:0000256" key="3">
    <source>
        <dbReference type="ARBA" id="ARBA00022555"/>
    </source>
</evidence>
<sequence length="441" mass="45058">MTASRAPGEPEVREFEATVESIDGCEVVLSETFFYAESGGQPADRGTIDGVLVDDVTERDGRVVHALAEEPPASLSVGETVSAIVDDAFRTYCTRAHTASHVLYGAARRTCEDLGYAGFDISAEKVRVDLTTATPIDDADLVELERLANRVVWDSLPVSWETLPESEARAVDGIAFNAKTEEGAMSGSEAVRVVTIGGGDAGDKGDPEEGDAAPAWDVAACGGTHVRNTSEIGPVSVLDRSNPGEGVTRVEFAVGPTAIDHDAAVHAAALDAATGLDARVSDLPDAVDRLRAEVNRVEGELRDARTDLLVARLGEFPRTEIGGSTWAVGTVDDADPNDLRGPAENVLAGDGEESDGDASDRGAAGDAPDAIAAVGAGDAPFVVVAVADEAAGAGGGAPDAGEIVDAVTDEFGGGGGGGPTFAQGGGLDADPAAVVAWLRDR</sequence>
<evidence type="ECO:0000256" key="7">
    <source>
        <dbReference type="ARBA" id="ARBA00022840"/>
    </source>
</evidence>
<dbReference type="RefSeq" id="WP_267662433.1">
    <property type="nucleotide sequence ID" value="NZ_JAODIX010000001.1"/>
</dbReference>
<dbReference type="InterPro" id="IPR018165">
    <property type="entry name" value="Ala-tRNA-synth_IIc_core"/>
</dbReference>
<dbReference type="FunFam" id="3.30.980.10:FF:000004">
    <property type="entry name" value="Alanine--tRNA ligase, cytoplasmic"/>
    <property type="match status" value="1"/>
</dbReference>
<dbReference type="PROSITE" id="PS50860">
    <property type="entry name" value="AA_TRNA_LIGASE_II_ALA"/>
    <property type="match status" value="1"/>
</dbReference>
<dbReference type="Pfam" id="PF07973">
    <property type="entry name" value="tRNA_SAD"/>
    <property type="match status" value="1"/>
</dbReference>
<keyword evidence="8" id="KW-0694">RNA-binding</keyword>
<dbReference type="AlphaFoldDB" id="A0ABD5Y7X7"/>
<comment type="similarity">
    <text evidence="1">Belongs to the class-II aminoacyl-tRNA synthetase family.</text>
</comment>
<dbReference type="Gene3D" id="3.10.310.40">
    <property type="match status" value="1"/>
</dbReference>
<keyword evidence="4" id="KW-0436">Ligase</keyword>
<dbReference type="SUPFAM" id="SSF50447">
    <property type="entry name" value="Translation proteins"/>
    <property type="match status" value="1"/>
</dbReference>
<dbReference type="InterPro" id="IPR009000">
    <property type="entry name" value="Transl_B-barrel_sf"/>
</dbReference>
<evidence type="ECO:0000256" key="2">
    <source>
        <dbReference type="ARBA" id="ARBA00013168"/>
    </source>
</evidence>
<dbReference type="GO" id="GO:0005524">
    <property type="term" value="F:ATP binding"/>
    <property type="evidence" value="ECO:0007669"/>
    <property type="project" value="UniProtKB-KW"/>
</dbReference>
<dbReference type="InterPro" id="IPR018163">
    <property type="entry name" value="Thr/Ala-tRNA-synth_IIc_edit"/>
</dbReference>
<dbReference type="InterPro" id="IPR012947">
    <property type="entry name" value="tRNA_SAD"/>
</dbReference>
<dbReference type="Pfam" id="PF01411">
    <property type="entry name" value="tRNA-synt_2c"/>
    <property type="match status" value="1"/>
</dbReference>
<name>A0ABD5Y7X7_9EURY</name>
<proteinExistence type="inferred from homology"/>
<keyword evidence="5" id="KW-0547">Nucleotide-binding</keyword>